<reference evidence="1 2" key="1">
    <citation type="submission" date="2019-02" db="EMBL/GenBank/DDBJ databases">
        <title>Deep-cultivation of Planctomycetes and their phenomic and genomic characterization uncovers novel biology.</title>
        <authorList>
            <person name="Wiegand S."/>
            <person name="Jogler M."/>
            <person name="Boedeker C."/>
            <person name="Pinto D."/>
            <person name="Vollmers J."/>
            <person name="Rivas-Marin E."/>
            <person name="Kohn T."/>
            <person name="Peeters S.H."/>
            <person name="Heuer A."/>
            <person name="Rast P."/>
            <person name="Oberbeckmann S."/>
            <person name="Bunk B."/>
            <person name="Jeske O."/>
            <person name="Meyerdierks A."/>
            <person name="Storesund J.E."/>
            <person name="Kallscheuer N."/>
            <person name="Luecker S."/>
            <person name="Lage O.M."/>
            <person name="Pohl T."/>
            <person name="Merkel B.J."/>
            <person name="Hornburger P."/>
            <person name="Mueller R.-W."/>
            <person name="Bruemmer F."/>
            <person name="Labrenz M."/>
            <person name="Spormann A.M."/>
            <person name="Op Den Camp H."/>
            <person name="Overmann J."/>
            <person name="Amann R."/>
            <person name="Jetten M.S.M."/>
            <person name="Mascher T."/>
            <person name="Medema M.H."/>
            <person name="Devos D.P."/>
            <person name="Kaster A.-K."/>
            <person name="Ovreas L."/>
            <person name="Rohde M."/>
            <person name="Galperin M.Y."/>
            <person name="Jogler C."/>
        </authorList>
    </citation>
    <scope>NUCLEOTIDE SEQUENCE [LARGE SCALE GENOMIC DNA]</scope>
    <source>
        <strain evidence="1 2">V7</strain>
    </source>
</reference>
<protein>
    <recommendedName>
        <fullName evidence="3">Tetratricopeptide repeat protein</fullName>
    </recommendedName>
</protein>
<dbReference type="OrthoDB" id="212511at2"/>
<evidence type="ECO:0000313" key="1">
    <source>
        <dbReference type="EMBL" id="TWU65342.1"/>
    </source>
</evidence>
<dbReference type="EMBL" id="SJPZ01000001">
    <property type="protein sequence ID" value="TWU65342.1"/>
    <property type="molecule type" value="Genomic_DNA"/>
</dbReference>
<evidence type="ECO:0008006" key="3">
    <source>
        <dbReference type="Google" id="ProtNLM"/>
    </source>
</evidence>
<comment type="caution">
    <text evidence="1">The sequence shown here is derived from an EMBL/GenBank/DDBJ whole genome shotgun (WGS) entry which is preliminary data.</text>
</comment>
<dbReference type="InterPro" id="IPR011990">
    <property type="entry name" value="TPR-like_helical_dom_sf"/>
</dbReference>
<dbReference type="AlphaFoldDB" id="A0A5C6FQC7"/>
<dbReference type="RefSeq" id="WP_146411209.1">
    <property type="nucleotide sequence ID" value="NZ_SJPZ01000001.1"/>
</dbReference>
<name>A0A5C6FQC7_9PLAN</name>
<evidence type="ECO:0000313" key="2">
    <source>
        <dbReference type="Proteomes" id="UP000316476"/>
    </source>
</evidence>
<organism evidence="1 2">
    <name type="scientific">Crateriforma conspicua</name>
    <dbReference type="NCBI Taxonomy" id="2527996"/>
    <lineage>
        <taxon>Bacteria</taxon>
        <taxon>Pseudomonadati</taxon>
        <taxon>Planctomycetota</taxon>
        <taxon>Planctomycetia</taxon>
        <taxon>Planctomycetales</taxon>
        <taxon>Planctomycetaceae</taxon>
        <taxon>Crateriforma</taxon>
    </lineage>
</organism>
<accession>A0A5C6FQC7</accession>
<gene>
    <name evidence="1" type="ORF">V7x_08890</name>
</gene>
<proteinExistence type="predicted"/>
<dbReference type="Gene3D" id="1.25.40.10">
    <property type="entry name" value="Tetratricopeptide repeat domain"/>
    <property type="match status" value="1"/>
</dbReference>
<dbReference type="PROSITE" id="PS51257">
    <property type="entry name" value="PROKAR_LIPOPROTEIN"/>
    <property type="match status" value="1"/>
</dbReference>
<sequence length="574" mass="64959">MSLLRPLSLLLVVCLFAGCGDDRDLVREIQASRQARVQTESKQDHLGEAFSLLQRLVELNPTRAQQQIRFHLNQWLQTRGDVPASGTPEIASTLRGVVPPEVLDEQIGGTNFVGGDVKHLRDAYLFRQIVQWVDRPGETDPLWMSWFDDGAGGLDPDSLDSLQTASRLFDWTVRNVALQPRVLTQPAPEPPPLPEGLEFRGAGYRQSDYETIWRGTGDGLQRAGVFEQLCRQAGLAAAILAVPSDDSGRLTPWAVGVMIGDEVYLFEPELGLPIPGPDQVGIATLKQARRDESVLRRLKVPGFFDYPFDKADVQQVTAMLNLMPEAVATRMKLLQESLTGQRRMTLYVDADDSSERWDAIAGVAGARWWPVPIQAEIYRAAMENQAMRDPFFAFWYQSQWLIMDAQAEMPQMLSQGRWRHLHGEFSDDEDDLTEGARTLYLSQRAPEFEIADLRIDLELQKAYGLRRELGMDNQQFEAQIAQVQSLMRQGKRTATYWLSLVQYDDGRIETARNWFDKRVLDPNQPTPWEPAARYNLARTEEQLGQTEAAVKLLKTVGDPQEQGNRIRARLIGRD</sequence>
<dbReference type="Proteomes" id="UP000316476">
    <property type="component" value="Unassembled WGS sequence"/>
</dbReference>